<dbReference type="InterPro" id="IPR027469">
    <property type="entry name" value="Cation_efflux_TMD_sf"/>
</dbReference>
<evidence type="ECO:0000259" key="8">
    <source>
        <dbReference type="Pfam" id="PF16916"/>
    </source>
</evidence>
<keyword evidence="4 6" id="KW-1133">Transmembrane helix</keyword>
<dbReference type="Pfam" id="PF16916">
    <property type="entry name" value="ZT_dimer"/>
    <property type="match status" value="1"/>
</dbReference>
<dbReference type="InterPro" id="IPR002524">
    <property type="entry name" value="Cation_efflux"/>
</dbReference>
<evidence type="ECO:0000256" key="4">
    <source>
        <dbReference type="ARBA" id="ARBA00022989"/>
    </source>
</evidence>
<organism evidence="9 10">
    <name type="scientific">Methanohalarchaeum thermophilum</name>
    <dbReference type="NCBI Taxonomy" id="1903181"/>
    <lineage>
        <taxon>Archaea</taxon>
        <taxon>Methanobacteriati</taxon>
        <taxon>Methanobacteriota</taxon>
        <taxon>Methanonatronarchaeia</taxon>
        <taxon>Methanonatronarchaeales</taxon>
        <taxon>Methanonatronarchaeaceae</taxon>
        <taxon>Candidatus Methanohalarchaeum</taxon>
    </lineage>
</organism>
<dbReference type="SUPFAM" id="SSF161111">
    <property type="entry name" value="Cation efflux protein transmembrane domain-like"/>
    <property type="match status" value="1"/>
</dbReference>
<dbReference type="PANTHER" id="PTHR43840:SF15">
    <property type="entry name" value="MITOCHONDRIAL METAL TRANSPORTER 1-RELATED"/>
    <property type="match status" value="1"/>
</dbReference>
<dbReference type="InterPro" id="IPR036837">
    <property type="entry name" value="Cation_efflux_CTD_sf"/>
</dbReference>
<feature type="transmembrane region" description="Helical" evidence="6">
    <location>
        <begin position="109"/>
        <end position="132"/>
    </location>
</feature>
<accession>A0A1Q6DUG8</accession>
<name>A0A1Q6DUG8_METT1</name>
<feature type="transmembrane region" description="Helical" evidence="6">
    <location>
        <begin position="9"/>
        <end position="31"/>
    </location>
</feature>
<feature type="domain" description="Cation efflux protein transmembrane" evidence="7">
    <location>
        <begin position="10"/>
        <end position="202"/>
    </location>
</feature>
<sequence length="284" mass="32458">MERNRLLKYIFIVLLVNFFLFVIKFVPTIFFNSLSVQSDSFNSLSDSFYSIIILVGSYFAFRPKDSSHPHGHERIRPFLSLIISGSIIFTGVIIVRGGIYNLIHGTRYQFSILFIYVLLISILVKYTLSIYLDRLNKVYKNDILSSLSDDSKVDALASFSAIVGVIISRLGYAIFDTIFGVLISFWIFKTGLSIGWRNFKYLTGSSPPQEVTEKIMSILKNREEVIEVIECEPHYVGPKLDVYCELEVASSLSLIEAHELEEEIKRELLALNEVNNVYIHLEPT</sequence>
<dbReference type="STRING" id="1903181.BTN85_0471"/>
<dbReference type="FunCoup" id="A0A1Q6DUG8">
    <property type="interactions" value="39"/>
</dbReference>
<keyword evidence="3 6" id="KW-0812">Transmembrane</keyword>
<dbReference type="InterPro" id="IPR050291">
    <property type="entry name" value="CDF_Transporter"/>
</dbReference>
<feature type="domain" description="Cation efflux protein cytoplasmic" evidence="8">
    <location>
        <begin position="207"/>
        <end position="283"/>
    </location>
</feature>
<evidence type="ECO:0000259" key="7">
    <source>
        <dbReference type="Pfam" id="PF01545"/>
    </source>
</evidence>
<evidence type="ECO:0000256" key="1">
    <source>
        <dbReference type="ARBA" id="ARBA00004141"/>
    </source>
</evidence>
<dbReference type="Proteomes" id="UP000185744">
    <property type="component" value="Unassembled WGS sequence"/>
</dbReference>
<keyword evidence="10" id="KW-1185">Reference proteome</keyword>
<dbReference type="EMBL" id="MSDW01000001">
    <property type="protein sequence ID" value="OKY77993.1"/>
    <property type="molecule type" value="Genomic_DNA"/>
</dbReference>
<dbReference type="SUPFAM" id="SSF160240">
    <property type="entry name" value="Cation efflux protein cytoplasmic domain-like"/>
    <property type="match status" value="1"/>
</dbReference>
<proteinExistence type="predicted"/>
<feature type="transmembrane region" description="Helical" evidence="6">
    <location>
        <begin position="81"/>
        <end position="103"/>
    </location>
</feature>
<comment type="caution">
    <text evidence="9">The sequence shown here is derived from an EMBL/GenBank/DDBJ whole genome shotgun (WGS) entry which is preliminary data.</text>
</comment>
<dbReference type="InParanoid" id="A0A1Q6DUG8"/>
<evidence type="ECO:0000256" key="5">
    <source>
        <dbReference type="ARBA" id="ARBA00023136"/>
    </source>
</evidence>
<dbReference type="InterPro" id="IPR027470">
    <property type="entry name" value="Cation_efflux_CTD"/>
</dbReference>
<evidence type="ECO:0000313" key="9">
    <source>
        <dbReference type="EMBL" id="OKY77993.1"/>
    </source>
</evidence>
<feature type="transmembrane region" description="Helical" evidence="6">
    <location>
        <begin position="43"/>
        <end position="61"/>
    </location>
</feature>
<dbReference type="Gene3D" id="1.20.1510.10">
    <property type="entry name" value="Cation efflux protein transmembrane domain"/>
    <property type="match status" value="1"/>
</dbReference>
<evidence type="ECO:0000313" key="10">
    <source>
        <dbReference type="Proteomes" id="UP000185744"/>
    </source>
</evidence>
<protein>
    <submittedName>
        <fullName evidence="9">Co/Zn/Cd cation transporter</fullName>
    </submittedName>
</protein>
<dbReference type="PANTHER" id="PTHR43840">
    <property type="entry name" value="MITOCHONDRIAL METAL TRANSPORTER 1-RELATED"/>
    <property type="match status" value="1"/>
</dbReference>
<comment type="subcellular location">
    <subcellularLocation>
        <location evidence="1">Membrane</location>
        <topology evidence="1">Multi-pass membrane protein</topology>
    </subcellularLocation>
</comment>
<dbReference type="Pfam" id="PF01545">
    <property type="entry name" value="Cation_efflux"/>
    <property type="match status" value="1"/>
</dbReference>
<keyword evidence="5 6" id="KW-0472">Membrane</keyword>
<dbReference type="AlphaFoldDB" id="A0A1Q6DUG8"/>
<dbReference type="GO" id="GO:0008324">
    <property type="term" value="F:monoatomic cation transmembrane transporter activity"/>
    <property type="evidence" value="ECO:0007669"/>
    <property type="project" value="InterPro"/>
</dbReference>
<evidence type="ECO:0000256" key="6">
    <source>
        <dbReference type="SAM" id="Phobius"/>
    </source>
</evidence>
<dbReference type="NCBIfam" id="TIGR01297">
    <property type="entry name" value="CDF"/>
    <property type="match status" value="1"/>
</dbReference>
<evidence type="ECO:0000256" key="2">
    <source>
        <dbReference type="ARBA" id="ARBA00022448"/>
    </source>
</evidence>
<dbReference type="GO" id="GO:0016020">
    <property type="term" value="C:membrane"/>
    <property type="evidence" value="ECO:0007669"/>
    <property type="project" value="UniProtKB-SubCell"/>
</dbReference>
<evidence type="ECO:0000256" key="3">
    <source>
        <dbReference type="ARBA" id="ARBA00022692"/>
    </source>
</evidence>
<dbReference type="Gene3D" id="3.30.70.1350">
    <property type="entry name" value="Cation efflux protein, cytoplasmic domain"/>
    <property type="match status" value="1"/>
</dbReference>
<dbReference type="InterPro" id="IPR058533">
    <property type="entry name" value="Cation_efflux_TM"/>
</dbReference>
<keyword evidence="2" id="KW-0813">Transport</keyword>
<gene>
    <name evidence="9" type="ORF">BTN85_0471</name>
</gene>
<reference evidence="9" key="1">
    <citation type="submission" date="2016-12" db="EMBL/GenBank/DDBJ databases">
        <title>Discovery of methanogenic haloarchaea.</title>
        <authorList>
            <person name="Sorokin D.Y."/>
            <person name="Makarova K.S."/>
            <person name="Abbas B."/>
            <person name="Ferrer M."/>
            <person name="Golyshin P.N."/>
        </authorList>
    </citation>
    <scope>NUCLEOTIDE SEQUENCE [LARGE SCALE GENOMIC DNA]</scope>
    <source>
        <strain evidence="9">HMET1</strain>
    </source>
</reference>